<evidence type="ECO:0000256" key="1">
    <source>
        <dbReference type="SAM" id="Phobius"/>
    </source>
</evidence>
<feature type="transmembrane region" description="Helical" evidence="1">
    <location>
        <begin position="159"/>
        <end position="182"/>
    </location>
</feature>
<feature type="transmembrane region" description="Helical" evidence="1">
    <location>
        <begin position="9"/>
        <end position="25"/>
    </location>
</feature>
<sequence length="216" mass="24191">MLDFLRHHWYDLGVVSAVVTAYYFHNNRRTLNTTQKWLIASFLAVLVHQFEEYRFPGGFPAAMNIGVQASVRPERYPLNAHSAMITNLFATYGLYLPPIFFPEAPWFSLGPIILGFGQIVIHGININAKMHSFYNPGVGSVILLHVPIGIAYIRHVRSIGRLPVSQCVLGTVYGIAIIFFLLGKYTFTWAPDINSPFPFTAAEMTRGGVAAYLARL</sequence>
<reference evidence="2 3" key="1">
    <citation type="submission" date="2024-01" db="EMBL/GenBank/DDBJ databases">
        <authorList>
            <person name="Allen C."/>
            <person name="Tagirdzhanova G."/>
        </authorList>
    </citation>
    <scope>NUCLEOTIDE SEQUENCE [LARGE SCALE GENOMIC DNA]</scope>
</reference>
<dbReference type="EMBL" id="CAWUHD010000143">
    <property type="protein sequence ID" value="CAK7235074.1"/>
    <property type="molecule type" value="Genomic_DNA"/>
</dbReference>
<dbReference type="InterPro" id="IPR025671">
    <property type="entry name" value="HXXEE"/>
</dbReference>
<feature type="transmembrane region" description="Helical" evidence="1">
    <location>
        <begin position="133"/>
        <end position="153"/>
    </location>
</feature>
<name>A0ABP0CSI4_9PEZI</name>
<protein>
    <recommendedName>
        <fullName evidence="4">HXXEE domain-containing protein</fullName>
    </recommendedName>
</protein>
<keyword evidence="3" id="KW-1185">Reference proteome</keyword>
<organism evidence="2 3">
    <name type="scientific">Sporothrix eucalyptigena</name>
    <dbReference type="NCBI Taxonomy" id="1812306"/>
    <lineage>
        <taxon>Eukaryota</taxon>
        <taxon>Fungi</taxon>
        <taxon>Dikarya</taxon>
        <taxon>Ascomycota</taxon>
        <taxon>Pezizomycotina</taxon>
        <taxon>Sordariomycetes</taxon>
        <taxon>Sordariomycetidae</taxon>
        <taxon>Ophiostomatales</taxon>
        <taxon>Ophiostomataceae</taxon>
        <taxon>Sporothrix</taxon>
    </lineage>
</organism>
<keyword evidence="1" id="KW-1133">Transmembrane helix</keyword>
<gene>
    <name evidence="2" type="ORF">SEUCBS140593_009159</name>
</gene>
<evidence type="ECO:0000313" key="2">
    <source>
        <dbReference type="EMBL" id="CAK7235074.1"/>
    </source>
</evidence>
<accession>A0ABP0CSI4</accession>
<dbReference type="Pfam" id="PF13787">
    <property type="entry name" value="HXXEE"/>
    <property type="match status" value="1"/>
</dbReference>
<comment type="caution">
    <text evidence="2">The sequence shown here is derived from an EMBL/GenBank/DDBJ whole genome shotgun (WGS) entry which is preliminary data.</text>
</comment>
<evidence type="ECO:0008006" key="4">
    <source>
        <dbReference type="Google" id="ProtNLM"/>
    </source>
</evidence>
<proteinExistence type="predicted"/>
<keyword evidence="1" id="KW-0472">Membrane</keyword>
<evidence type="ECO:0000313" key="3">
    <source>
        <dbReference type="Proteomes" id="UP001642482"/>
    </source>
</evidence>
<dbReference type="Proteomes" id="UP001642482">
    <property type="component" value="Unassembled WGS sequence"/>
</dbReference>
<feature type="transmembrane region" description="Helical" evidence="1">
    <location>
        <begin position="107"/>
        <end position="126"/>
    </location>
</feature>
<keyword evidence="1" id="KW-0812">Transmembrane</keyword>
<feature type="transmembrane region" description="Helical" evidence="1">
    <location>
        <begin position="76"/>
        <end position="95"/>
    </location>
</feature>